<evidence type="ECO:0000313" key="2">
    <source>
        <dbReference type="Proteomes" id="UP001148312"/>
    </source>
</evidence>
<evidence type="ECO:0000313" key="1">
    <source>
        <dbReference type="EMBL" id="KAJ5495511.1"/>
    </source>
</evidence>
<reference evidence="1" key="2">
    <citation type="journal article" date="2023" name="IMA Fungus">
        <title>Comparative genomic study of the Penicillium genus elucidates a diverse pangenome and 15 lateral gene transfer events.</title>
        <authorList>
            <person name="Petersen C."/>
            <person name="Sorensen T."/>
            <person name="Nielsen M.R."/>
            <person name="Sondergaard T.E."/>
            <person name="Sorensen J.L."/>
            <person name="Fitzpatrick D.A."/>
            <person name="Frisvad J.C."/>
            <person name="Nielsen K.L."/>
        </authorList>
    </citation>
    <scope>NUCLEOTIDE SEQUENCE</scope>
    <source>
        <strain evidence="1">IBT 30728</strain>
    </source>
</reference>
<sequence>MYVTPSPYMIYSSSISKETLQRESIPAWHNTLSRLHHRARRSSQCASSAKRFIMLKTRKLEGEDLVLIVTEHSDWGQGQVSEKNSIVSDSVWDMEEPSTPGEWDEAEIHDHCPDNGRTGEISSEEGLISQSIKIIAAKKKYPQEVK</sequence>
<reference evidence="1" key="1">
    <citation type="submission" date="2022-12" db="EMBL/GenBank/DDBJ databases">
        <authorList>
            <person name="Petersen C."/>
        </authorList>
    </citation>
    <scope>NUCLEOTIDE SEQUENCE</scope>
    <source>
        <strain evidence="1">IBT 30728</strain>
    </source>
</reference>
<name>A0A9W9XM38_9EURO</name>
<dbReference type="GeneID" id="81620480"/>
<organism evidence="1 2">
    <name type="scientific">Penicillium diatomitis</name>
    <dbReference type="NCBI Taxonomy" id="2819901"/>
    <lineage>
        <taxon>Eukaryota</taxon>
        <taxon>Fungi</taxon>
        <taxon>Dikarya</taxon>
        <taxon>Ascomycota</taxon>
        <taxon>Pezizomycotina</taxon>
        <taxon>Eurotiomycetes</taxon>
        <taxon>Eurotiomycetidae</taxon>
        <taxon>Eurotiales</taxon>
        <taxon>Aspergillaceae</taxon>
        <taxon>Penicillium</taxon>
    </lineage>
</organism>
<dbReference type="RefSeq" id="XP_056794524.1">
    <property type="nucleotide sequence ID" value="XM_056930231.1"/>
</dbReference>
<keyword evidence="2" id="KW-1185">Reference proteome</keyword>
<gene>
    <name evidence="1" type="ORF">N7539_000627</name>
</gene>
<comment type="caution">
    <text evidence="1">The sequence shown here is derived from an EMBL/GenBank/DDBJ whole genome shotgun (WGS) entry which is preliminary data.</text>
</comment>
<dbReference type="EMBL" id="JAPWDQ010000001">
    <property type="protein sequence ID" value="KAJ5495511.1"/>
    <property type="molecule type" value="Genomic_DNA"/>
</dbReference>
<dbReference type="AlphaFoldDB" id="A0A9W9XM38"/>
<protein>
    <submittedName>
        <fullName evidence="1">Uncharacterized protein</fullName>
    </submittedName>
</protein>
<accession>A0A9W9XM38</accession>
<dbReference type="Proteomes" id="UP001148312">
    <property type="component" value="Unassembled WGS sequence"/>
</dbReference>
<proteinExistence type="predicted"/>